<evidence type="ECO:0000256" key="9">
    <source>
        <dbReference type="SAM" id="Phobius"/>
    </source>
</evidence>
<dbReference type="CTD" id="100007819"/>
<evidence type="ECO:0000256" key="7">
    <source>
        <dbReference type="ARBA" id="ARBA00042362"/>
    </source>
</evidence>
<feature type="transmembrane region" description="Helical" evidence="9">
    <location>
        <begin position="717"/>
        <end position="736"/>
    </location>
</feature>
<sequence>MVDFGAILRTIGDFGLFQKIILLGLTLPNVFLPLFFCSFLFMESDPDRHCNTDWILRADSNLTTDEQLNLTLPREDDGTFSKCQMFVPVNWSIGSIREYGLNETAGCQNGWVYSRTLYEATVVTDFDLVCDKSYMAEVVQAIFMSGLLAGSFIFGPTAESYGRRRTTQLPVVLLQIFVIVAGVSPNVYVYIVTQFIVGAALGGYRINSTVLATEWIGVTKRSFASCMSQLFAAFGQCVMAGLVYGIRDWRKAQYIIGGAQAFVTLYIWWIPESARWLLEQGRTEEANQLIRRVAAINKRKIPDNLLDKVTGGREMKSGGIKAIFTSAVLVKYLLILSFAWFSLNLGYFCVILNVGKFGLNIFLVQFLFGMTEMPAHLLCIWFLELIGRKKSLISTLLTGGVFCLLTLAFPRDCSIVITALVTAGKFFLNWAGSVCLIYIQELFPTSVRQTAVGFGSIAYRGAGLMSPLLNMLAIYHWAIPILVFSSLAVTSGALVFLLPETRRTELPDSANETEGNRNMSTKKMGSDSNVVEQNGRNSTKLYLAGGKSHCGRRKALGGGELGGERVDFGKQKTSSTDYQSEWHGGDLIITRRRGVRAVYGHGYYQFPTRPPRPPAKIVYNTRDSLKTFLTHWREASTFYGNHLLQRLASSMWDQRRERGFVTLSWTYDDDTRKKKKKTTEWIGVSKRSWGACITQLFGAVGQCLLAGIIYLIRDWRLAQLITAAPLAVVAIYIWFIPESARWLLDRGRTEEAKQLISKVAAINKRTVPESLLEKIVENKTVRKGGIIILMQSSVLRKYFLTIILAWFSLNVTYYSLSFNVGNLGLDIFLTQLIFGLTEFPAHILCIWLLEALGRKVSLMSTLLIGGFLCFLILAVPQDNAVAMTTLATSGRFFINWAGSICNVYVQELFPTSFRQTASGLGSIASRVGGLLAPLLNMLAVYHWSIPTVVFSSLTLVSGALGFLLPETRGKELPDSTDEAEGNTNKTKLKSQSETKKFAQTISTKL</sequence>
<feature type="region of interest" description="Disordered" evidence="8">
    <location>
        <begin position="971"/>
        <end position="1005"/>
    </location>
</feature>
<dbReference type="PANTHER" id="PTHR24064">
    <property type="entry name" value="SOLUTE CARRIER FAMILY 22 MEMBER"/>
    <property type="match status" value="1"/>
</dbReference>
<feature type="transmembrane region" description="Helical" evidence="9">
    <location>
        <begin position="941"/>
        <end position="964"/>
    </location>
</feature>
<evidence type="ECO:0000256" key="4">
    <source>
        <dbReference type="ARBA" id="ARBA00034696"/>
    </source>
</evidence>
<evidence type="ECO:0000313" key="12">
    <source>
        <dbReference type="RefSeq" id="XP_010790041.1"/>
    </source>
</evidence>
<feature type="transmembrane region" description="Helical" evidence="9">
    <location>
        <begin position="322"/>
        <end position="341"/>
    </location>
</feature>
<accession>A0A6I9PXU0</accession>
<dbReference type="OrthoDB" id="5296287at2759"/>
<feature type="transmembrane region" description="Helical" evidence="9">
    <location>
        <begin position="361"/>
        <end position="383"/>
    </location>
</feature>
<dbReference type="Gene3D" id="1.20.1250.20">
    <property type="entry name" value="MFS general substrate transporter like domains"/>
    <property type="match status" value="2"/>
</dbReference>
<dbReference type="RefSeq" id="XP_010790041.1">
    <property type="nucleotide sequence ID" value="XM_010791739.1"/>
</dbReference>
<evidence type="ECO:0000256" key="2">
    <source>
        <dbReference type="ARBA" id="ARBA00022989"/>
    </source>
</evidence>
<organism evidence="11 12">
    <name type="scientific">Notothenia coriiceps</name>
    <name type="common">black rockcod</name>
    <dbReference type="NCBI Taxonomy" id="8208"/>
    <lineage>
        <taxon>Eukaryota</taxon>
        <taxon>Metazoa</taxon>
        <taxon>Chordata</taxon>
        <taxon>Craniata</taxon>
        <taxon>Vertebrata</taxon>
        <taxon>Euteleostomi</taxon>
        <taxon>Actinopterygii</taxon>
        <taxon>Neopterygii</taxon>
        <taxon>Teleostei</taxon>
        <taxon>Neoteleostei</taxon>
        <taxon>Acanthomorphata</taxon>
        <taxon>Eupercaria</taxon>
        <taxon>Perciformes</taxon>
        <taxon>Notothenioidei</taxon>
        <taxon>Nototheniidae</taxon>
        <taxon>Notothenia</taxon>
    </lineage>
</organism>
<feature type="transmembrane region" description="Helical" evidence="9">
    <location>
        <begin position="20"/>
        <end position="42"/>
    </location>
</feature>
<keyword evidence="3 9" id="KW-0472">Membrane</keyword>
<feature type="transmembrane region" description="Helical" evidence="9">
    <location>
        <begin position="689"/>
        <end position="711"/>
    </location>
</feature>
<feature type="transmembrane region" description="Helical" evidence="9">
    <location>
        <begin position="392"/>
        <end position="409"/>
    </location>
</feature>
<dbReference type="SUPFAM" id="SSF103473">
    <property type="entry name" value="MFS general substrate transporter"/>
    <property type="match status" value="2"/>
</dbReference>
<evidence type="ECO:0000256" key="8">
    <source>
        <dbReference type="SAM" id="MobiDB-lite"/>
    </source>
</evidence>
<dbReference type="Proteomes" id="UP000504611">
    <property type="component" value="Unplaced"/>
</dbReference>
<feature type="transmembrane region" description="Helical" evidence="9">
    <location>
        <begin position="134"/>
        <end position="154"/>
    </location>
</feature>
<protein>
    <recommendedName>
        <fullName evidence="5">Solute carrier family 22 member 6</fullName>
    </recommendedName>
    <alternativeName>
        <fullName evidence="7">Organic anion transporter 1</fullName>
    </alternativeName>
    <alternativeName>
        <fullName evidence="6">Renal organic anion transporter 1</fullName>
    </alternativeName>
</protein>
<feature type="region of interest" description="Disordered" evidence="8">
    <location>
        <begin position="507"/>
        <end position="531"/>
    </location>
</feature>
<dbReference type="PROSITE" id="PS50850">
    <property type="entry name" value="MFS"/>
    <property type="match status" value="1"/>
</dbReference>
<feature type="transmembrane region" description="Helical" evidence="9">
    <location>
        <begin position="227"/>
        <end position="246"/>
    </location>
</feature>
<evidence type="ECO:0000256" key="1">
    <source>
        <dbReference type="ARBA" id="ARBA00022692"/>
    </source>
</evidence>
<keyword evidence="1 9" id="KW-0812">Transmembrane</keyword>
<evidence type="ECO:0000259" key="10">
    <source>
        <dbReference type="PROSITE" id="PS50850"/>
    </source>
</evidence>
<feature type="transmembrane region" description="Helical" evidence="9">
    <location>
        <begin position="451"/>
        <end position="469"/>
    </location>
</feature>
<dbReference type="InterPro" id="IPR020846">
    <property type="entry name" value="MFS_dom"/>
</dbReference>
<feature type="transmembrane region" description="Helical" evidence="9">
    <location>
        <begin position="798"/>
        <end position="816"/>
    </location>
</feature>
<dbReference type="PROSITE" id="PS00217">
    <property type="entry name" value="SUGAR_TRANSPORT_2"/>
    <property type="match status" value="1"/>
</dbReference>
<feature type="transmembrane region" description="Helical" evidence="9">
    <location>
        <begin position="475"/>
        <end position="498"/>
    </location>
</feature>
<keyword evidence="2 9" id="KW-1133">Transmembrane helix</keyword>
<dbReference type="GO" id="GO:0022857">
    <property type="term" value="F:transmembrane transporter activity"/>
    <property type="evidence" value="ECO:0007669"/>
    <property type="project" value="InterPro"/>
</dbReference>
<feature type="transmembrane region" description="Helical" evidence="9">
    <location>
        <begin position="415"/>
        <end position="439"/>
    </location>
</feature>
<dbReference type="GO" id="GO:0009925">
    <property type="term" value="C:basal plasma membrane"/>
    <property type="evidence" value="ECO:0007669"/>
    <property type="project" value="UniProtKB-SubCell"/>
</dbReference>
<name>A0A6I9PXU0_9TELE</name>
<evidence type="ECO:0000256" key="3">
    <source>
        <dbReference type="ARBA" id="ARBA00023136"/>
    </source>
</evidence>
<comment type="subcellular location">
    <subcellularLocation>
        <location evidence="4">Basal cell membrane</location>
        <topology evidence="4">Multi-pass membrane protein</topology>
    </subcellularLocation>
</comment>
<proteinExistence type="predicted"/>
<feature type="transmembrane region" description="Helical" evidence="9">
    <location>
        <begin position="828"/>
        <end position="849"/>
    </location>
</feature>
<evidence type="ECO:0000256" key="5">
    <source>
        <dbReference type="ARBA" id="ARBA00039897"/>
    </source>
</evidence>
<gene>
    <name evidence="12" type="primary">slc22a13a</name>
</gene>
<dbReference type="FunFam" id="1.20.1250.20:FF:000023">
    <property type="entry name" value="Solute carrier family 22 member 6"/>
    <property type="match status" value="1"/>
</dbReference>
<dbReference type="Pfam" id="PF00083">
    <property type="entry name" value="Sugar_tr"/>
    <property type="match status" value="2"/>
</dbReference>
<dbReference type="InterPro" id="IPR036259">
    <property type="entry name" value="MFS_trans_sf"/>
</dbReference>
<evidence type="ECO:0000256" key="6">
    <source>
        <dbReference type="ARBA" id="ARBA00041768"/>
    </source>
</evidence>
<reference evidence="12" key="1">
    <citation type="submission" date="2025-08" db="UniProtKB">
        <authorList>
            <consortium name="RefSeq"/>
        </authorList>
    </citation>
    <scope>IDENTIFICATION</scope>
    <source>
        <tissue evidence="12">Muscle</tissue>
    </source>
</reference>
<feature type="transmembrane region" description="Helical" evidence="9">
    <location>
        <begin position="166"/>
        <end position="183"/>
    </location>
</feature>
<dbReference type="AlphaFoldDB" id="A0A6I9PXU0"/>
<feature type="transmembrane region" description="Helical" evidence="9">
    <location>
        <begin position="856"/>
        <end position="875"/>
    </location>
</feature>
<feature type="compositionally biased region" description="Polar residues" evidence="8">
    <location>
        <begin position="510"/>
        <end position="531"/>
    </location>
</feature>
<evidence type="ECO:0000313" key="11">
    <source>
        <dbReference type="Proteomes" id="UP000504611"/>
    </source>
</evidence>
<dbReference type="InterPro" id="IPR005829">
    <property type="entry name" value="Sugar_transporter_CS"/>
</dbReference>
<keyword evidence="11" id="KW-1185">Reference proteome</keyword>
<feature type="domain" description="Major facilitator superfamily (MFS) profile" evidence="10">
    <location>
        <begin position="83"/>
        <end position="503"/>
    </location>
</feature>
<dbReference type="KEGG" id="ncc:104963178"/>
<dbReference type="InterPro" id="IPR005828">
    <property type="entry name" value="MFS_sugar_transport-like"/>
</dbReference>